<dbReference type="EMBL" id="LZTJ01000032">
    <property type="protein sequence ID" value="OBP71632.1"/>
    <property type="molecule type" value="Genomic_DNA"/>
</dbReference>
<dbReference type="Pfam" id="PF03237">
    <property type="entry name" value="Terminase_6N"/>
    <property type="match status" value="1"/>
</dbReference>
<protein>
    <submittedName>
        <fullName evidence="2">Terminase</fullName>
    </submittedName>
</protein>
<evidence type="ECO:0000313" key="3">
    <source>
        <dbReference type="Proteomes" id="UP000093748"/>
    </source>
</evidence>
<gene>
    <name evidence="2" type="ORF">BAE39_22070</name>
</gene>
<proteinExistence type="predicted"/>
<reference evidence="3" key="1">
    <citation type="submission" date="2016-06" db="EMBL/GenBank/DDBJ databases">
        <title>NZP2037 Pacbio-Illumina hybrid assembly.</title>
        <authorList>
            <person name="Ramsay J.P."/>
        </authorList>
    </citation>
    <scope>NUCLEOTIDE SEQUENCE [LARGE SCALE GENOMIC DNA]</scope>
    <source>
        <strain evidence="3">R7ANS::ICEMlSym2042</strain>
    </source>
</reference>
<evidence type="ECO:0000313" key="2">
    <source>
        <dbReference type="EMBL" id="OBP71632.1"/>
    </source>
</evidence>
<dbReference type="OrthoDB" id="7594379at2"/>
<feature type="region of interest" description="Disordered" evidence="1">
    <location>
        <begin position="1"/>
        <end position="23"/>
    </location>
</feature>
<comment type="caution">
    <text evidence="2">The sequence shown here is derived from an EMBL/GenBank/DDBJ whole genome shotgun (WGS) entry which is preliminary data.</text>
</comment>
<evidence type="ECO:0000256" key="1">
    <source>
        <dbReference type="SAM" id="MobiDB-lite"/>
    </source>
</evidence>
<dbReference type="Proteomes" id="UP000093748">
    <property type="component" value="Unassembled WGS sequence"/>
</dbReference>
<accession>A0A1A5HYE4</accession>
<name>A0A1A5HYE4_RHILI</name>
<dbReference type="AlphaFoldDB" id="A0A1A5HYE4"/>
<organism evidence="2 3">
    <name type="scientific">Rhizobium loti</name>
    <name type="common">Mesorhizobium loti</name>
    <dbReference type="NCBI Taxonomy" id="381"/>
    <lineage>
        <taxon>Bacteria</taxon>
        <taxon>Pseudomonadati</taxon>
        <taxon>Pseudomonadota</taxon>
        <taxon>Alphaproteobacteria</taxon>
        <taxon>Hyphomicrobiales</taxon>
        <taxon>Phyllobacteriaceae</taxon>
        <taxon>Mesorhizobium</taxon>
    </lineage>
</organism>
<sequence>MKSSAAVSAASKPSSGRSSKTPPISAKTEYLALLAELDRRRRRNLLAAYKPYRRQAEFHAAGALNRERLFMAGNQLGKTRAGGAEWAMHLTGRYPAWWQGKVFDTPVRLWAAGVTGEGTRDNPQRVLVGPPQQQAAWGTGMIPADAIRQTIMGRGAPGALDSVVVRHGGGGDVQAGESVLSFKSFEKGREKWQGETLHGVWFDEEPPLDIYSEGLTRTNATGGITIVTFTPLLGMSDVVLLFLSAGEVERMGKG</sequence>